<gene>
    <name evidence="1" type="ORF">OHU27_06140</name>
</gene>
<evidence type="ECO:0000313" key="1">
    <source>
        <dbReference type="EMBL" id="WTO82019.1"/>
    </source>
</evidence>
<dbReference type="InterPro" id="IPR045729">
    <property type="entry name" value="DUF6083"/>
</dbReference>
<reference evidence="1 2" key="1">
    <citation type="submission" date="2022-10" db="EMBL/GenBank/DDBJ databases">
        <title>The complete genomes of actinobacterial strains from the NBC collection.</title>
        <authorList>
            <person name="Joergensen T.S."/>
            <person name="Alvarez Arevalo M."/>
            <person name="Sterndorff E.B."/>
            <person name="Faurdal D."/>
            <person name="Vuksanovic O."/>
            <person name="Mourched A.-S."/>
            <person name="Charusanti P."/>
            <person name="Shaw S."/>
            <person name="Blin K."/>
            <person name="Weber T."/>
        </authorList>
    </citation>
    <scope>NUCLEOTIDE SEQUENCE [LARGE SCALE GENOMIC DNA]</scope>
    <source>
        <strain evidence="1 2">NBC_00206</strain>
    </source>
</reference>
<evidence type="ECO:0000313" key="2">
    <source>
        <dbReference type="Proteomes" id="UP001622690"/>
    </source>
</evidence>
<sequence length="295" mass="32381">MRSSPRPQRHWDGSPVVACRPRSLRVAPESPSRLLRCAQRSHCRECGNSVERYSRSDDRSIRLHPGELPAVGVPVDLRWHISSGIAHPAGDGTPWCRLAHAVICPAREAVALPSTSGLAGLRRELALRTRRLIDVGAFTPSVTPHGAAPSQDACRPARPIVQLLYVRYIAAHPVDKIQCVAQTRHRDRCTQTLLTPDSLAGIWRLVPATAVKGQLALPAQVMALYDLAALPYGEQLRWRMQRCSVHAAAPSAADLAMAEWEPFDPLVHHAHIQCRLPTRGRRQPPGGPAHHGARP</sequence>
<name>A0ABZ1ISI4_9ACTN</name>
<dbReference type="EMBL" id="CP108125">
    <property type="protein sequence ID" value="WTO82019.1"/>
    <property type="molecule type" value="Genomic_DNA"/>
</dbReference>
<dbReference type="RefSeq" id="WP_229846929.1">
    <property type="nucleotide sequence ID" value="NZ_CP108125.1"/>
</dbReference>
<dbReference type="Proteomes" id="UP001622690">
    <property type="component" value="Chromosome"/>
</dbReference>
<dbReference type="Pfam" id="PF19561">
    <property type="entry name" value="DUF6083"/>
    <property type="match status" value="1"/>
</dbReference>
<protein>
    <submittedName>
        <fullName evidence="1">DUF6083 domain-containing protein</fullName>
    </submittedName>
</protein>
<accession>A0ABZ1ISI4</accession>
<proteinExistence type="predicted"/>
<keyword evidence="2" id="KW-1185">Reference proteome</keyword>
<organism evidence="1 2">
    <name type="scientific">Streptomyces nigra</name>
    <dbReference type="NCBI Taxonomy" id="1827580"/>
    <lineage>
        <taxon>Bacteria</taxon>
        <taxon>Bacillati</taxon>
        <taxon>Actinomycetota</taxon>
        <taxon>Actinomycetes</taxon>
        <taxon>Kitasatosporales</taxon>
        <taxon>Streptomycetaceae</taxon>
        <taxon>Streptomyces</taxon>
    </lineage>
</organism>